<proteinExistence type="predicted"/>
<name>A0A0R1MNH8_9LACO</name>
<reference evidence="4 5" key="1">
    <citation type="journal article" date="2015" name="Genome Announc.">
        <title>Expanding the biotechnology potential of lactobacilli through comparative genomics of 213 strains and associated genera.</title>
        <authorList>
            <person name="Sun Z."/>
            <person name="Harris H.M."/>
            <person name="McCann A."/>
            <person name="Guo C."/>
            <person name="Argimon S."/>
            <person name="Zhang W."/>
            <person name="Yang X."/>
            <person name="Jeffery I.B."/>
            <person name="Cooney J.C."/>
            <person name="Kagawa T.F."/>
            <person name="Liu W."/>
            <person name="Song Y."/>
            <person name="Salvetti E."/>
            <person name="Wrobel A."/>
            <person name="Rasinkangas P."/>
            <person name="Parkhill J."/>
            <person name="Rea M.C."/>
            <person name="O'Sullivan O."/>
            <person name="Ritari J."/>
            <person name="Douillard F.P."/>
            <person name="Paul Ross R."/>
            <person name="Yang R."/>
            <person name="Briner A.E."/>
            <person name="Felis G.E."/>
            <person name="de Vos W.M."/>
            <person name="Barrangou R."/>
            <person name="Klaenhammer T.R."/>
            <person name="Caufield P.W."/>
            <person name="Cui Y."/>
            <person name="Zhang H."/>
            <person name="O'Toole P.W."/>
        </authorList>
    </citation>
    <scope>NUCLEOTIDE SEQUENCE [LARGE SCALE GENOMIC DNA]</scope>
    <source>
        <strain evidence="4 5">DSM 19519</strain>
    </source>
</reference>
<protein>
    <submittedName>
        <fullName evidence="4">Transcriptional regulator</fullName>
    </submittedName>
</protein>
<organism evidence="4 5">
    <name type="scientific">Liquorilactobacillus hordei DSM 19519</name>
    <dbReference type="NCBI Taxonomy" id="1423759"/>
    <lineage>
        <taxon>Bacteria</taxon>
        <taxon>Bacillati</taxon>
        <taxon>Bacillota</taxon>
        <taxon>Bacilli</taxon>
        <taxon>Lactobacillales</taxon>
        <taxon>Lactobacillaceae</taxon>
        <taxon>Liquorilactobacillus</taxon>
    </lineage>
</organism>
<evidence type="ECO:0000313" key="5">
    <source>
        <dbReference type="Proteomes" id="UP000051448"/>
    </source>
</evidence>
<dbReference type="EMBL" id="AZDX01000031">
    <property type="protein sequence ID" value="KRL06115.1"/>
    <property type="molecule type" value="Genomic_DNA"/>
</dbReference>
<sequence>MLFMGNIRRRGAELESAIYEVVRKIVDKEGVEGLTFQKVAELAGTSKSVIYRRWETPLELAISAFQARIKLENNGSVDKLVLTGKNLQDDLFQLMDRFLISIDALGEPFLRSVLVEIGTQPNATVLQLMERNSEIDLRAINRILDRARARGEQVKADISNDVKLLPFEWLRYKMFLRKNISTDMIETLINEILLPVYLESQ</sequence>
<comment type="caution">
    <text evidence="4">The sequence shown here is derived from an EMBL/GenBank/DDBJ whole genome shotgun (WGS) entry which is preliminary data.</text>
</comment>
<gene>
    <name evidence="4" type="ORF">FC92_GL001163</name>
</gene>
<dbReference type="SUPFAM" id="SSF46689">
    <property type="entry name" value="Homeodomain-like"/>
    <property type="match status" value="1"/>
</dbReference>
<dbReference type="PROSITE" id="PS50977">
    <property type="entry name" value="HTH_TETR_2"/>
    <property type="match status" value="1"/>
</dbReference>
<dbReference type="InterPro" id="IPR009057">
    <property type="entry name" value="Homeodomain-like_sf"/>
</dbReference>
<dbReference type="STRING" id="1423759.FC92_GL001163"/>
<keyword evidence="5" id="KW-1185">Reference proteome</keyword>
<feature type="domain" description="HTH tetR-type" evidence="3">
    <location>
        <begin position="12"/>
        <end position="72"/>
    </location>
</feature>
<evidence type="ECO:0000313" key="4">
    <source>
        <dbReference type="EMBL" id="KRL06115.1"/>
    </source>
</evidence>
<dbReference type="AlphaFoldDB" id="A0A0R1MNH8"/>
<dbReference type="Gene3D" id="1.10.357.10">
    <property type="entry name" value="Tetracycline Repressor, domain 2"/>
    <property type="match status" value="1"/>
</dbReference>
<evidence type="ECO:0000259" key="3">
    <source>
        <dbReference type="PROSITE" id="PS50977"/>
    </source>
</evidence>
<evidence type="ECO:0000256" key="1">
    <source>
        <dbReference type="ARBA" id="ARBA00023125"/>
    </source>
</evidence>
<dbReference type="InterPro" id="IPR001647">
    <property type="entry name" value="HTH_TetR"/>
</dbReference>
<accession>A0A0R1MNH8</accession>
<dbReference type="Proteomes" id="UP000051448">
    <property type="component" value="Unassembled WGS sequence"/>
</dbReference>
<evidence type="ECO:0000256" key="2">
    <source>
        <dbReference type="PROSITE-ProRule" id="PRU00335"/>
    </source>
</evidence>
<dbReference type="PATRIC" id="fig|1423759.3.peg.1229"/>
<keyword evidence="1 2" id="KW-0238">DNA-binding</keyword>
<dbReference type="GO" id="GO:0003677">
    <property type="term" value="F:DNA binding"/>
    <property type="evidence" value="ECO:0007669"/>
    <property type="project" value="UniProtKB-UniRule"/>
</dbReference>
<feature type="DNA-binding region" description="H-T-H motif" evidence="2">
    <location>
        <begin position="35"/>
        <end position="54"/>
    </location>
</feature>